<reference evidence="4 8" key="3">
    <citation type="submission" date="2019-11" db="EMBL/GenBank/DDBJ databases">
        <title>Genome-resolved metagenomics to study the prevalence of co-infection and intraspecific heterogeneity among plant pathogen metapopulations.</title>
        <authorList>
            <person name="Newberry E."/>
            <person name="Bhandari R."/>
            <person name="Kemble J."/>
            <person name="Sikora E."/>
            <person name="Potnis N."/>
        </authorList>
    </citation>
    <scope>NUCLEOTIDE SEQUENCE [LARGE SCALE GENOMIC DNA]</scope>
    <source>
        <strain evidence="4">Xp_Tom_Tuscaloosa_18b</strain>
    </source>
</reference>
<dbReference type="CDD" id="cd00085">
    <property type="entry name" value="HNHc"/>
    <property type="match status" value="1"/>
</dbReference>
<dbReference type="InterPro" id="IPR003615">
    <property type="entry name" value="HNH_nuc"/>
</dbReference>
<dbReference type="Proteomes" id="UP000471082">
    <property type="component" value="Unassembled WGS sequence"/>
</dbReference>
<evidence type="ECO:0000259" key="1">
    <source>
        <dbReference type="Pfam" id="PF13391"/>
    </source>
</evidence>
<comment type="caution">
    <text evidence="4">The sequence shown here is derived from an EMBL/GenBank/DDBJ whole genome shotgun (WGS) entry which is preliminary data.</text>
</comment>
<sequence length="400" mass="44060">MKAASFEAQELVLPAKPANGKGGRYHTSDAIKRLVWTRSAGHCELCGIDLTRDFRVGIDMLWGEVAHIMPASPKGPRAESGHDAKTASELTNDTTNLMLLCPNCHDKADRDADGYPKSDMTGLHQAYLERIRLAATVPDAGRAIGLIFQSDHFTTVNDISERDFAMAMSGEGLVAFGDIIKHTLRAPGDAGRDSRYWQLVQEDVRDRIDRELRRRGGRFGDIPALAVIGLADIPSLITLGRTIGDRSNRLIFSSNREHGLKWPDLDAAPPEYRFTAPPDGDEEIALVISISAAIPGRDVHAALPHARVASFTIDEPSYAVVRNRRAIHAFRDSLQICMSKLEAATHQPIHTFIAAPAAFCIEMGALMTTEHQHHYVLYDRDKNNDGRFVQTLTITPGDRA</sequence>
<dbReference type="EMBL" id="JZUY01000050">
    <property type="protein sequence ID" value="KLC02208.1"/>
    <property type="molecule type" value="Genomic_DNA"/>
</dbReference>
<feature type="domain" description="HNH nuclease" evidence="1">
    <location>
        <begin position="43"/>
        <end position="106"/>
    </location>
</feature>
<evidence type="ECO:0000313" key="6">
    <source>
        <dbReference type="Proteomes" id="UP000035369"/>
    </source>
</evidence>
<evidence type="ECO:0000313" key="4">
    <source>
        <dbReference type="EMBL" id="NEL75160.1"/>
    </source>
</evidence>
<dbReference type="AlphaFoldDB" id="A0A0G8VKJ1"/>
<reference evidence="5 7" key="2">
    <citation type="submission" date="2018-02" db="EMBL/GenBank/DDBJ databases">
        <title>Characterization of Xanthomonas diversity in transplant houses and field plants.</title>
        <authorList>
            <person name="Abrahamian P."/>
            <person name="Timilsina S."/>
            <person name="Minsavage G.V."/>
            <person name="Goss E.M."/>
            <person name="Jones J.B."/>
            <person name="Vallad G.E."/>
        </authorList>
    </citation>
    <scope>NUCLEOTIDE SEQUENCE [LARGE SCALE GENOMIC DNA]</scope>
    <source>
        <strain evidence="5 7">GEV2132</strain>
    </source>
</reference>
<reference evidence="3 6" key="1">
    <citation type="submission" date="2015-02" db="EMBL/GenBank/DDBJ databases">
        <title>Whole genome sequencing of multiple isolates of three species of pepper and tomato-infecting xanthomonads reveals genetic diversity in field strains and pinpoints effectors responsible for host specificity.</title>
        <authorList>
            <person name="Schwartz A."/>
            <person name="Dahlbeck D."/>
            <person name="Staskawicz B."/>
            <person name="Bart R."/>
            <person name="Potnis N."/>
            <person name="Minsavage G."/>
            <person name="Timilsina S."/>
            <person name="Goss E."/>
            <person name="Jones J."/>
            <person name="Vallad G."/>
            <person name="Barak J."/>
            <person name="Miller S."/>
            <person name="Ritchie D."/>
            <person name="Martins J.Jr."/>
            <person name="Patane J.S."/>
            <person name="Setubal J.C."/>
        </authorList>
    </citation>
    <scope>NUCLEOTIDE SEQUENCE [LARGE SCALE GENOMIC DNA]</scope>
    <source>
        <strain evidence="3 6">Xp3-15</strain>
    </source>
</reference>
<dbReference type="EMBL" id="PUUL01000132">
    <property type="protein sequence ID" value="RXD49941.1"/>
    <property type="molecule type" value="Genomic_DNA"/>
</dbReference>
<dbReference type="Proteomes" id="UP000035369">
    <property type="component" value="Unassembled WGS sequence"/>
</dbReference>
<evidence type="ECO:0000313" key="7">
    <source>
        <dbReference type="Proteomes" id="UP000289372"/>
    </source>
</evidence>
<dbReference type="GeneID" id="61777021"/>
<evidence type="ECO:0000313" key="3">
    <source>
        <dbReference type="EMBL" id="KLC02208.1"/>
    </source>
</evidence>
<name>A0A0G8VKJ1_XANPE</name>
<keyword evidence="4" id="KW-0255">Endonuclease</keyword>
<dbReference type="Proteomes" id="UP000289372">
    <property type="component" value="Unassembled WGS sequence"/>
</dbReference>
<accession>A0A0G8VKJ1</accession>
<evidence type="ECO:0000313" key="8">
    <source>
        <dbReference type="Proteomes" id="UP000471082"/>
    </source>
</evidence>
<dbReference type="InterPro" id="IPR040836">
    <property type="entry name" value="SAVED"/>
</dbReference>
<protein>
    <submittedName>
        <fullName evidence="4">HNH endonuclease</fullName>
    </submittedName>
</protein>
<keyword evidence="4" id="KW-0540">Nuclease</keyword>
<dbReference type="GO" id="GO:0004519">
    <property type="term" value="F:endonuclease activity"/>
    <property type="evidence" value="ECO:0007669"/>
    <property type="project" value="UniProtKB-KW"/>
</dbReference>
<feature type="domain" description="SMODS-associated and fused to various effectors" evidence="2">
    <location>
        <begin position="214"/>
        <end position="394"/>
    </location>
</feature>
<keyword evidence="4" id="KW-0378">Hydrolase</keyword>
<evidence type="ECO:0000313" key="5">
    <source>
        <dbReference type="EMBL" id="RXD49941.1"/>
    </source>
</evidence>
<dbReference type="EMBL" id="JAAGYU010000006">
    <property type="protein sequence ID" value="NEL75160.1"/>
    <property type="molecule type" value="Genomic_DNA"/>
</dbReference>
<dbReference type="RefSeq" id="WP_008573896.1">
    <property type="nucleotide sequence ID" value="NZ_CP116305.1"/>
</dbReference>
<dbReference type="NCBIfam" id="NF033611">
    <property type="entry name" value="SAVED"/>
    <property type="match status" value="1"/>
</dbReference>
<keyword evidence="6" id="KW-1185">Reference proteome</keyword>
<gene>
    <name evidence="5" type="ORF">DB769_20070</name>
    <name evidence="4" type="ORF">G3W61_02635</name>
    <name evidence="3" type="ORF">XP315_20340</name>
</gene>
<dbReference type="KEGG" id="xpe:BJD13_16355"/>
<dbReference type="Pfam" id="PF18145">
    <property type="entry name" value="SAVED"/>
    <property type="match status" value="1"/>
</dbReference>
<organism evidence="4 8">
    <name type="scientific">Xanthomonas perforans</name>
    <dbReference type="NCBI Taxonomy" id="442694"/>
    <lineage>
        <taxon>Bacteria</taxon>
        <taxon>Pseudomonadati</taxon>
        <taxon>Pseudomonadota</taxon>
        <taxon>Gammaproteobacteria</taxon>
        <taxon>Lysobacterales</taxon>
        <taxon>Lysobacteraceae</taxon>
        <taxon>Xanthomonas</taxon>
    </lineage>
</organism>
<dbReference type="Pfam" id="PF13391">
    <property type="entry name" value="HNH_2"/>
    <property type="match status" value="1"/>
</dbReference>
<proteinExistence type="predicted"/>
<evidence type="ECO:0000259" key="2">
    <source>
        <dbReference type="Pfam" id="PF18145"/>
    </source>
</evidence>